<keyword evidence="1" id="KW-0812">Transmembrane</keyword>
<evidence type="ECO:0000256" key="1">
    <source>
        <dbReference type="SAM" id="Phobius"/>
    </source>
</evidence>
<gene>
    <name evidence="2" type="ORF">Q2T52_00145</name>
</gene>
<dbReference type="CDD" id="cd01324">
    <property type="entry name" value="cbb3_Oxidase_CcoQ"/>
    <property type="match status" value="1"/>
</dbReference>
<sequence length="53" mass="5903">MDETEIYTAMRHFADSWGLLAMTLFFVGALLFTLRPGAKASANEAKLIPLKED</sequence>
<accession>A0ABT8SPM6</accession>
<keyword evidence="3" id="KW-1185">Reference proteome</keyword>
<comment type="caution">
    <text evidence="2">The sequence shown here is derived from an EMBL/GenBank/DDBJ whole genome shotgun (WGS) entry which is preliminary data.</text>
</comment>
<keyword evidence="1" id="KW-1133">Transmembrane helix</keyword>
<dbReference type="EMBL" id="JAUKWQ010000001">
    <property type="protein sequence ID" value="MDO1580495.1"/>
    <property type="molecule type" value="Genomic_DNA"/>
</dbReference>
<dbReference type="Pfam" id="PF05545">
    <property type="entry name" value="FixQ"/>
    <property type="match status" value="1"/>
</dbReference>
<reference evidence="2" key="2">
    <citation type="submission" date="2023-07" db="EMBL/GenBank/DDBJ databases">
        <authorList>
            <person name="Sun H."/>
        </authorList>
    </citation>
    <scope>NUCLEOTIDE SEQUENCE</scope>
    <source>
        <strain evidence="2">05753</strain>
    </source>
</reference>
<dbReference type="RefSeq" id="WP_302074661.1">
    <property type="nucleotide sequence ID" value="NZ_JAUKWQ010000001.1"/>
</dbReference>
<protein>
    <submittedName>
        <fullName evidence="2">Cbb3-type cytochrome c oxidase subunit 3</fullName>
    </submittedName>
</protein>
<evidence type="ECO:0000313" key="2">
    <source>
        <dbReference type="EMBL" id="MDO1580495.1"/>
    </source>
</evidence>
<dbReference type="Proteomes" id="UP001169006">
    <property type="component" value="Unassembled WGS sequence"/>
</dbReference>
<organism evidence="2 3">
    <name type="scientific">Rhizobium oryzicola</name>
    <dbReference type="NCBI Taxonomy" id="1232668"/>
    <lineage>
        <taxon>Bacteria</taxon>
        <taxon>Pseudomonadati</taxon>
        <taxon>Pseudomonadota</taxon>
        <taxon>Alphaproteobacteria</taxon>
        <taxon>Hyphomicrobiales</taxon>
        <taxon>Rhizobiaceae</taxon>
        <taxon>Rhizobium/Agrobacterium group</taxon>
        <taxon>Rhizobium</taxon>
    </lineage>
</organism>
<evidence type="ECO:0000313" key="3">
    <source>
        <dbReference type="Proteomes" id="UP001169006"/>
    </source>
</evidence>
<feature type="transmembrane region" description="Helical" evidence="1">
    <location>
        <begin position="16"/>
        <end position="34"/>
    </location>
</feature>
<proteinExistence type="predicted"/>
<keyword evidence="1" id="KW-0472">Membrane</keyword>
<name>A0ABT8SPM6_9HYPH</name>
<dbReference type="InterPro" id="IPR008621">
    <property type="entry name" value="Cbb3-typ_cyt_oxidase_comp"/>
</dbReference>
<reference evidence="2" key="1">
    <citation type="journal article" date="2015" name="Int. J. Syst. Evol. Microbiol.">
        <title>Rhizobium oryzicola sp. nov., potential plant-growth-promoting endophytic bacteria isolated from rice roots.</title>
        <authorList>
            <person name="Zhang X.X."/>
            <person name="Gao J.S."/>
            <person name="Cao Y.H."/>
            <person name="Sheirdil R.A."/>
            <person name="Wang X.C."/>
            <person name="Zhang L."/>
        </authorList>
    </citation>
    <scope>NUCLEOTIDE SEQUENCE</scope>
    <source>
        <strain evidence="2">05753</strain>
    </source>
</reference>